<protein>
    <submittedName>
        <fullName evidence="3">ABC transporter permease</fullName>
    </submittedName>
</protein>
<reference evidence="3" key="2">
    <citation type="submission" date="2021-04" db="EMBL/GenBank/DDBJ databases">
        <authorList>
            <person name="Gilroy R."/>
        </authorList>
    </citation>
    <scope>NUCLEOTIDE SEQUENCE</scope>
    <source>
        <strain evidence="3">CHK195-6426</strain>
    </source>
</reference>
<comment type="caution">
    <text evidence="3">The sequence shown here is derived from an EMBL/GenBank/DDBJ whole genome shotgun (WGS) entry which is preliminary data.</text>
</comment>
<reference evidence="3" key="1">
    <citation type="journal article" date="2021" name="PeerJ">
        <title>Extensive microbial diversity within the chicken gut microbiome revealed by metagenomics and culture.</title>
        <authorList>
            <person name="Gilroy R."/>
            <person name="Ravi A."/>
            <person name="Getino M."/>
            <person name="Pursley I."/>
            <person name="Horton D.L."/>
            <person name="Alikhan N.F."/>
            <person name="Baker D."/>
            <person name="Gharbi K."/>
            <person name="Hall N."/>
            <person name="Watson M."/>
            <person name="Adriaenssens E.M."/>
            <person name="Foster-Nyarko E."/>
            <person name="Jarju S."/>
            <person name="Secka A."/>
            <person name="Antonio M."/>
            <person name="Oren A."/>
            <person name="Chaudhuri R.R."/>
            <person name="La Ragione R."/>
            <person name="Hildebrand F."/>
            <person name="Pallen M.J."/>
        </authorList>
    </citation>
    <scope>NUCLEOTIDE SEQUENCE</scope>
    <source>
        <strain evidence="3">CHK195-6426</strain>
    </source>
</reference>
<evidence type="ECO:0000313" key="4">
    <source>
        <dbReference type="Proteomes" id="UP000824265"/>
    </source>
</evidence>
<dbReference type="InterPro" id="IPR025857">
    <property type="entry name" value="MacB_PCD"/>
</dbReference>
<feature type="transmembrane region" description="Helical" evidence="1">
    <location>
        <begin position="290"/>
        <end position="314"/>
    </location>
</feature>
<keyword evidence="1" id="KW-1133">Transmembrane helix</keyword>
<keyword evidence="1" id="KW-0812">Transmembrane</keyword>
<gene>
    <name evidence="3" type="ORF">H9742_13935</name>
</gene>
<dbReference type="Proteomes" id="UP000824265">
    <property type="component" value="Unassembled WGS sequence"/>
</dbReference>
<evidence type="ECO:0000259" key="2">
    <source>
        <dbReference type="Pfam" id="PF12704"/>
    </source>
</evidence>
<sequence length="364" mass="41417">MKKYVLSISAGVSFLIFLILLLASNHMAQKQLSQQMAERWSEEKDVAQVSCFFSPNAGITKDSIEEFEHSMDQALLEASITQESENPGARLWADAYSADGRITLTTGRASLEADAIGIGGDFFLFHPEKLLAGSYFSGNDLMQDYCVLDEDAAWQLFGSNDVAGMTVYISGVPHMVTGVIERQDGRLASAAGLDSTLVYVSYETLELYGKNNGINHYEIVMPNPVSNFALNHVKENIGVEEKEMEVLENTSRYSLVSRLKLLMAFGTRSMNGKAIIYPYWENIARGYEDIIVLLTGLMLLFLLYPVILLLVVFIRWWRHKGWTLKDVWHWCRDWMERRMEQARERRKTLRSQRGVPKSEEEEIL</sequence>
<dbReference type="AlphaFoldDB" id="A0A9D1R8T3"/>
<organism evidence="3 4">
    <name type="scientific">Candidatus Acetatifactor stercoripullorum</name>
    <dbReference type="NCBI Taxonomy" id="2838414"/>
    <lineage>
        <taxon>Bacteria</taxon>
        <taxon>Bacillati</taxon>
        <taxon>Bacillota</taxon>
        <taxon>Clostridia</taxon>
        <taxon>Lachnospirales</taxon>
        <taxon>Lachnospiraceae</taxon>
        <taxon>Acetatifactor</taxon>
    </lineage>
</organism>
<evidence type="ECO:0000313" key="3">
    <source>
        <dbReference type="EMBL" id="HIW82598.1"/>
    </source>
</evidence>
<dbReference type="Pfam" id="PF12704">
    <property type="entry name" value="MacB_PCD"/>
    <property type="match status" value="1"/>
</dbReference>
<feature type="domain" description="MacB-like periplasmic core" evidence="2">
    <location>
        <begin position="5"/>
        <end position="207"/>
    </location>
</feature>
<keyword evidence="1" id="KW-0472">Membrane</keyword>
<evidence type="ECO:0000256" key="1">
    <source>
        <dbReference type="SAM" id="Phobius"/>
    </source>
</evidence>
<accession>A0A9D1R8T3</accession>
<proteinExistence type="predicted"/>
<dbReference type="EMBL" id="DXGH01000073">
    <property type="protein sequence ID" value="HIW82598.1"/>
    <property type="molecule type" value="Genomic_DNA"/>
</dbReference>
<name>A0A9D1R8T3_9FIRM</name>